<dbReference type="EMBL" id="FXWG01000001">
    <property type="protein sequence ID" value="SMQ63227.1"/>
    <property type="molecule type" value="Genomic_DNA"/>
</dbReference>
<evidence type="ECO:0000313" key="2">
    <source>
        <dbReference type="Proteomes" id="UP000194420"/>
    </source>
</evidence>
<dbReference type="InterPro" id="IPR014710">
    <property type="entry name" value="RmlC-like_jellyroll"/>
</dbReference>
<evidence type="ECO:0008006" key="3">
    <source>
        <dbReference type="Google" id="ProtNLM"/>
    </source>
</evidence>
<keyword evidence="2" id="KW-1185">Reference proteome</keyword>
<dbReference type="RefSeq" id="WP_086436699.1">
    <property type="nucleotide sequence ID" value="NZ_FXWG01000001.1"/>
</dbReference>
<reference evidence="2" key="1">
    <citation type="submission" date="2017-04" db="EMBL/GenBank/DDBJ databases">
        <authorList>
            <person name="Varghese N."/>
            <person name="Submissions S."/>
        </authorList>
    </citation>
    <scope>NUCLEOTIDE SEQUENCE [LARGE SCALE GENOMIC DNA]</scope>
</reference>
<organism evidence="1 2">
    <name type="scientific">Altererythrobacter xiamenensis</name>
    <dbReference type="NCBI Taxonomy" id="1316679"/>
    <lineage>
        <taxon>Bacteria</taxon>
        <taxon>Pseudomonadati</taxon>
        <taxon>Pseudomonadota</taxon>
        <taxon>Alphaproteobacteria</taxon>
        <taxon>Sphingomonadales</taxon>
        <taxon>Erythrobacteraceae</taxon>
        <taxon>Altererythrobacter</taxon>
    </lineage>
</organism>
<dbReference type="OrthoDB" id="3829432at2"/>
<dbReference type="Gene3D" id="2.60.120.10">
    <property type="entry name" value="Jelly Rolls"/>
    <property type="match status" value="1"/>
</dbReference>
<gene>
    <name evidence="1" type="ORF">SAMN06297468_0823</name>
</gene>
<proteinExistence type="predicted"/>
<sequence>MKMFHGNQLERAADSHGFQFPNFENATIKFRRIESSFEWHENEGQELFMVLDGELQMLVREFGSTDERVEFMAAGDIMLLEKGDSHVARPNGSVKVMFVETVLLETRAKQSVKCRAEPVR</sequence>
<name>A0A1Y6EKW1_9SPHN</name>
<protein>
    <recommendedName>
        <fullName evidence="3">Mannose-6-phosphate isomerase, cupin superfamily</fullName>
    </recommendedName>
</protein>
<dbReference type="InterPro" id="IPR011051">
    <property type="entry name" value="RmlC_Cupin_sf"/>
</dbReference>
<evidence type="ECO:0000313" key="1">
    <source>
        <dbReference type="EMBL" id="SMQ63227.1"/>
    </source>
</evidence>
<dbReference type="SUPFAM" id="SSF51182">
    <property type="entry name" value="RmlC-like cupins"/>
    <property type="match status" value="1"/>
</dbReference>
<dbReference type="Proteomes" id="UP000194420">
    <property type="component" value="Unassembled WGS sequence"/>
</dbReference>
<dbReference type="AlphaFoldDB" id="A0A1Y6EKW1"/>
<accession>A0A1Y6EKW1</accession>